<organism evidence="1">
    <name type="scientific">uncultured Desulfovibrio sp</name>
    <dbReference type="NCBI Taxonomy" id="167968"/>
    <lineage>
        <taxon>Bacteria</taxon>
        <taxon>Pseudomonadati</taxon>
        <taxon>Thermodesulfobacteriota</taxon>
        <taxon>Desulfovibrionia</taxon>
        <taxon>Desulfovibrionales</taxon>
        <taxon>Desulfovibrionaceae</taxon>
        <taxon>Desulfovibrio</taxon>
        <taxon>environmental samples</taxon>
    </lineage>
</organism>
<proteinExistence type="predicted"/>
<gene>
    <name evidence="1" type="ORF">KL86DES1_21071</name>
</gene>
<protein>
    <submittedName>
        <fullName evidence="1">Uncharacterized protein</fullName>
    </submittedName>
</protein>
<dbReference type="EMBL" id="FMJC01000002">
    <property type="protein sequence ID" value="SCM73145.1"/>
    <property type="molecule type" value="Genomic_DNA"/>
</dbReference>
<name>A0A212L6L9_9BACT</name>
<sequence length="23" mass="2591">MRSAHARRVLTAAALEQFTNEMS</sequence>
<accession>A0A212L6L9</accession>
<evidence type="ECO:0000313" key="1">
    <source>
        <dbReference type="EMBL" id="SCM73145.1"/>
    </source>
</evidence>
<dbReference type="AlphaFoldDB" id="A0A212L6L9"/>
<reference evidence="1" key="1">
    <citation type="submission" date="2016-08" db="EMBL/GenBank/DDBJ databases">
        <authorList>
            <person name="Seilhamer J.J."/>
        </authorList>
    </citation>
    <scope>NUCLEOTIDE SEQUENCE</scope>
    <source>
        <strain evidence="1">86-1</strain>
    </source>
</reference>